<dbReference type="InterPro" id="IPR011528">
    <property type="entry name" value="NERD"/>
</dbReference>
<dbReference type="AlphaFoldDB" id="A0A840NF44"/>
<evidence type="ECO:0000259" key="1">
    <source>
        <dbReference type="PROSITE" id="PS50965"/>
    </source>
</evidence>
<accession>A0A840NF44</accession>
<dbReference type="EMBL" id="JACHIV010000001">
    <property type="protein sequence ID" value="MBB5068705.1"/>
    <property type="molecule type" value="Genomic_DNA"/>
</dbReference>
<feature type="domain" description="NERD" evidence="1">
    <location>
        <begin position="80"/>
        <end position="203"/>
    </location>
</feature>
<dbReference type="Proteomes" id="UP000580474">
    <property type="component" value="Unassembled WGS sequence"/>
</dbReference>
<keyword evidence="3" id="KW-1185">Reference proteome</keyword>
<dbReference type="RefSeq" id="WP_184478363.1">
    <property type="nucleotide sequence ID" value="NZ_JACHIV010000001.1"/>
</dbReference>
<evidence type="ECO:0000313" key="3">
    <source>
        <dbReference type="Proteomes" id="UP000580474"/>
    </source>
</evidence>
<protein>
    <recommendedName>
        <fullName evidence="1">NERD domain-containing protein</fullName>
    </recommendedName>
</protein>
<sequence length="260" mass="29675">MRVEVLSDHPRFAARRTEQAAEQRRSRYEQAVADVRARHAARRWWQVWKLLPQWLELRRLQAQRPADEDQVQHRLAQQEAGIEAEDAMTSALDRLSDDWTVFRGYRNGRGEVDHLVVGPGGIWAIEVKNHPGKVHVDGDSWRSEVFDRYGNLVENRTLTDRSGRSWGRQVTDVSKALADFLQKRGRQALVRSVVVIINPRAQLGTVRRPGLALVSVGTDEVVRTLRQAPPTLGPASADEVARLVRRDHAFHEKRRASRDG</sequence>
<dbReference type="Pfam" id="PF08378">
    <property type="entry name" value="NERD"/>
    <property type="match status" value="1"/>
</dbReference>
<dbReference type="PROSITE" id="PS50965">
    <property type="entry name" value="NERD"/>
    <property type="match status" value="1"/>
</dbReference>
<comment type="caution">
    <text evidence="2">The sequence shown here is derived from an EMBL/GenBank/DDBJ whole genome shotgun (WGS) entry which is preliminary data.</text>
</comment>
<organism evidence="2 3">
    <name type="scientific">Saccharopolyspora gloriosae</name>
    <dbReference type="NCBI Taxonomy" id="455344"/>
    <lineage>
        <taxon>Bacteria</taxon>
        <taxon>Bacillati</taxon>
        <taxon>Actinomycetota</taxon>
        <taxon>Actinomycetes</taxon>
        <taxon>Pseudonocardiales</taxon>
        <taxon>Pseudonocardiaceae</taxon>
        <taxon>Saccharopolyspora</taxon>
    </lineage>
</organism>
<gene>
    <name evidence="2" type="ORF">BJ969_001793</name>
</gene>
<proteinExistence type="predicted"/>
<evidence type="ECO:0000313" key="2">
    <source>
        <dbReference type="EMBL" id="MBB5068705.1"/>
    </source>
</evidence>
<reference evidence="2 3" key="1">
    <citation type="submission" date="2020-08" db="EMBL/GenBank/DDBJ databases">
        <title>Sequencing the genomes of 1000 actinobacteria strains.</title>
        <authorList>
            <person name="Klenk H.-P."/>
        </authorList>
    </citation>
    <scope>NUCLEOTIDE SEQUENCE [LARGE SCALE GENOMIC DNA]</scope>
    <source>
        <strain evidence="2 3">DSM 45582</strain>
    </source>
</reference>
<name>A0A840NF44_9PSEU</name>